<dbReference type="AlphaFoldDB" id="A0A8T2SEK0"/>
<comment type="caution">
    <text evidence="2">The sequence shown here is derived from an EMBL/GenBank/DDBJ whole genome shotgun (WGS) entry which is preliminary data.</text>
</comment>
<evidence type="ECO:0000313" key="3">
    <source>
        <dbReference type="Proteomes" id="UP000825935"/>
    </source>
</evidence>
<proteinExistence type="predicted"/>
<gene>
    <name evidence="2" type="ORF">KP509_20G006400</name>
</gene>
<feature type="compositionally biased region" description="Basic and acidic residues" evidence="1">
    <location>
        <begin position="84"/>
        <end position="108"/>
    </location>
</feature>
<name>A0A8T2SEK0_CERRI</name>
<reference evidence="2" key="1">
    <citation type="submission" date="2021-08" db="EMBL/GenBank/DDBJ databases">
        <title>WGS assembly of Ceratopteris richardii.</title>
        <authorList>
            <person name="Marchant D.B."/>
            <person name="Chen G."/>
            <person name="Jenkins J."/>
            <person name="Shu S."/>
            <person name="Leebens-Mack J."/>
            <person name="Grimwood J."/>
            <person name="Schmutz J."/>
            <person name="Soltis P."/>
            <person name="Soltis D."/>
            <person name="Chen Z.-H."/>
        </authorList>
    </citation>
    <scope>NUCLEOTIDE SEQUENCE</scope>
    <source>
        <strain evidence="2">Whitten #5841</strain>
        <tissue evidence="2">Leaf</tissue>
    </source>
</reference>
<feature type="compositionally biased region" description="Polar residues" evidence="1">
    <location>
        <begin position="73"/>
        <end position="83"/>
    </location>
</feature>
<dbReference type="Proteomes" id="UP000825935">
    <property type="component" value="Chromosome 20"/>
</dbReference>
<dbReference type="OrthoDB" id="1938467at2759"/>
<accession>A0A8T2SEK0</accession>
<evidence type="ECO:0000313" key="2">
    <source>
        <dbReference type="EMBL" id="KAH7330881.1"/>
    </source>
</evidence>
<evidence type="ECO:0000256" key="1">
    <source>
        <dbReference type="SAM" id="MobiDB-lite"/>
    </source>
</evidence>
<keyword evidence="3" id="KW-1185">Reference proteome</keyword>
<organism evidence="2 3">
    <name type="scientific">Ceratopteris richardii</name>
    <name type="common">Triangle waterfern</name>
    <dbReference type="NCBI Taxonomy" id="49495"/>
    <lineage>
        <taxon>Eukaryota</taxon>
        <taxon>Viridiplantae</taxon>
        <taxon>Streptophyta</taxon>
        <taxon>Embryophyta</taxon>
        <taxon>Tracheophyta</taxon>
        <taxon>Polypodiopsida</taxon>
        <taxon>Polypodiidae</taxon>
        <taxon>Polypodiales</taxon>
        <taxon>Pteridineae</taxon>
        <taxon>Pteridaceae</taxon>
        <taxon>Parkerioideae</taxon>
        <taxon>Ceratopteris</taxon>
    </lineage>
</organism>
<feature type="region of interest" description="Disordered" evidence="1">
    <location>
        <begin position="73"/>
        <end position="118"/>
    </location>
</feature>
<protein>
    <submittedName>
        <fullName evidence="2">Uncharacterized protein</fullName>
    </submittedName>
</protein>
<dbReference type="OMA" id="PIANNSM"/>
<sequence>MSNAKEGKLVHVLTTAGLQARSSLSLSLSLSHGASCGWPGWMSPIANNSMRVFGPKMFDPNLARKILGCSYNQEDQKSSSSSEADCKQEDNNNRESNHEITSKSHQNPDIENEAEDMQQRDTQEYEFFNHMQEVLAQLSFERKQKDACLSKIKEIEISLQDFNHDFSNKIKELRQNTALNNGNKS</sequence>
<dbReference type="EMBL" id="CM035425">
    <property type="protein sequence ID" value="KAH7330881.1"/>
    <property type="molecule type" value="Genomic_DNA"/>
</dbReference>